<dbReference type="Pfam" id="PF01027">
    <property type="entry name" value="Bax1-I"/>
    <property type="match status" value="1"/>
</dbReference>
<reference evidence="7 9" key="1">
    <citation type="submission" date="2014-02" db="EMBL/GenBank/DDBJ databases">
        <title>Aquamicrobium defluvii Genome sequencing.</title>
        <authorList>
            <person name="Wang X."/>
        </authorList>
    </citation>
    <scope>NUCLEOTIDE SEQUENCE [LARGE SCALE GENOMIC DNA]</scope>
    <source>
        <strain evidence="7 9">W13Z1</strain>
    </source>
</reference>
<dbReference type="RefSeq" id="WP_035027325.1">
    <property type="nucleotide sequence ID" value="NZ_KK073890.1"/>
</dbReference>
<comment type="subcellular location">
    <subcellularLocation>
        <location evidence="1">Membrane</location>
        <topology evidence="1">Multi-pass membrane protein</topology>
    </subcellularLocation>
</comment>
<dbReference type="PANTHER" id="PTHR23291">
    <property type="entry name" value="BAX INHIBITOR-RELATED"/>
    <property type="match status" value="1"/>
</dbReference>
<reference evidence="8 10" key="2">
    <citation type="submission" date="2019-03" db="EMBL/GenBank/DDBJ databases">
        <title>Genomic Encyclopedia of Type Strains, Phase IV (KMG-IV): sequencing the most valuable type-strain genomes for metagenomic binning, comparative biology and taxonomic classification.</title>
        <authorList>
            <person name="Goeker M."/>
        </authorList>
    </citation>
    <scope>NUCLEOTIDE SEQUENCE [LARGE SCALE GENOMIC DNA]</scope>
    <source>
        <strain evidence="8 10">DSM 11603</strain>
    </source>
</reference>
<gene>
    <name evidence="7" type="ORF">BG36_06710</name>
    <name evidence="8" type="ORF">DES43_12243</name>
</gene>
<dbReference type="eggNOG" id="COG0670">
    <property type="taxonomic scope" value="Bacteria"/>
</dbReference>
<proteinExistence type="inferred from homology"/>
<dbReference type="STRING" id="69279.BG36_06710"/>
<dbReference type="PATRIC" id="fig|69279.3.peg.2729"/>
<keyword evidence="3 6" id="KW-0812">Transmembrane</keyword>
<accession>A0A011UJ58</accession>
<dbReference type="EMBL" id="SNZF01000022">
    <property type="protein sequence ID" value="TDR33450.1"/>
    <property type="molecule type" value="Genomic_DNA"/>
</dbReference>
<feature type="transmembrane region" description="Helical" evidence="6">
    <location>
        <begin position="234"/>
        <end position="255"/>
    </location>
</feature>
<evidence type="ECO:0000313" key="10">
    <source>
        <dbReference type="Proteomes" id="UP000294958"/>
    </source>
</evidence>
<dbReference type="AlphaFoldDB" id="A0A011UJ58"/>
<keyword evidence="5 6" id="KW-0472">Membrane</keyword>
<evidence type="ECO:0000256" key="3">
    <source>
        <dbReference type="ARBA" id="ARBA00022692"/>
    </source>
</evidence>
<dbReference type="GO" id="GO:0005886">
    <property type="term" value="C:plasma membrane"/>
    <property type="evidence" value="ECO:0007669"/>
    <property type="project" value="TreeGrafter"/>
</dbReference>
<dbReference type="EMBL" id="JENY01000018">
    <property type="protein sequence ID" value="EXL05903.1"/>
    <property type="molecule type" value="Genomic_DNA"/>
</dbReference>
<evidence type="ECO:0000313" key="8">
    <source>
        <dbReference type="EMBL" id="TDR33450.1"/>
    </source>
</evidence>
<organism evidence="7 9">
    <name type="scientific">Aquamicrobium defluvii</name>
    <dbReference type="NCBI Taxonomy" id="69279"/>
    <lineage>
        <taxon>Bacteria</taxon>
        <taxon>Pseudomonadati</taxon>
        <taxon>Pseudomonadota</taxon>
        <taxon>Alphaproteobacteria</taxon>
        <taxon>Hyphomicrobiales</taxon>
        <taxon>Phyllobacteriaceae</taxon>
        <taxon>Aquamicrobium</taxon>
    </lineage>
</organism>
<dbReference type="CDD" id="cd10432">
    <property type="entry name" value="BI-1-like_bacterial"/>
    <property type="match status" value="1"/>
</dbReference>
<evidence type="ECO:0000256" key="4">
    <source>
        <dbReference type="ARBA" id="ARBA00022989"/>
    </source>
</evidence>
<feature type="transmembrane region" description="Helical" evidence="6">
    <location>
        <begin position="139"/>
        <end position="158"/>
    </location>
</feature>
<feature type="transmembrane region" description="Helical" evidence="6">
    <location>
        <begin position="114"/>
        <end position="133"/>
    </location>
</feature>
<sequence length="259" mass="28018">MADPLHNYQTRTAPYGRADMAIDEGLRAYMLRVYNLMGLGLLITGLAAVATIMLATTNNPAAAVATLPSGQMLTSFGYAIFASPLRWVVILAPLAAVFFLSFRVQSMSVGAAQITFWVYAGLVGLSLSSIFLVYTSASITQTFFATAAAFGALSLYGYTTKRDLTAMGSFLIMGLFGLIIAMVINIFLQSSALSFAVSAIGVLIFAGLTAYDTQKIKEMYYESDDADVAGRKSIMGALTLYLDFINLFMFLLQFMGDRR</sequence>
<evidence type="ECO:0000256" key="2">
    <source>
        <dbReference type="ARBA" id="ARBA00010350"/>
    </source>
</evidence>
<keyword evidence="4 6" id="KW-1133">Transmembrane helix</keyword>
<comment type="caution">
    <text evidence="7">The sequence shown here is derived from an EMBL/GenBank/DDBJ whole genome shotgun (WGS) entry which is preliminary data.</text>
</comment>
<evidence type="ECO:0000256" key="5">
    <source>
        <dbReference type="ARBA" id="ARBA00023136"/>
    </source>
</evidence>
<feature type="transmembrane region" description="Helical" evidence="6">
    <location>
        <begin position="170"/>
        <end position="188"/>
    </location>
</feature>
<dbReference type="HOGENOM" id="CLU_058671_1_1_5"/>
<dbReference type="OrthoDB" id="9793828at2"/>
<protein>
    <submittedName>
        <fullName evidence="7">Membrane protein</fullName>
    </submittedName>
</protein>
<feature type="transmembrane region" description="Helical" evidence="6">
    <location>
        <begin position="194"/>
        <end position="213"/>
    </location>
</feature>
<feature type="transmembrane region" description="Helical" evidence="6">
    <location>
        <begin position="76"/>
        <end position="102"/>
    </location>
</feature>
<dbReference type="PANTHER" id="PTHR23291:SF50">
    <property type="entry name" value="PROTEIN LIFEGUARD 4"/>
    <property type="match status" value="1"/>
</dbReference>
<feature type="transmembrane region" description="Helical" evidence="6">
    <location>
        <begin position="36"/>
        <end position="56"/>
    </location>
</feature>
<evidence type="ECO:0000313" key="7">
    <source>
        <dbReference type="EMBL" id="EXL05903.1"/>
    </source>
</evidence>
<dbReference type="InterPro" id="IPR006214">
    <property type="entry name" value="Bax_inhibitor_1-related"/>
</dbReference>
<evidence type="ECO:0000256" key="6">
    <source>
        <dbReference type="RuleBase" id="RU004379"/>
    </source>
</evidence>
<keyword evidence="10" id="KW-1185">Reference proteome</keyword>
<dbReference type="Proteomes" id="UP000294958">
    <property type="component" value="Unassembled WGS sequence"/>
</dbReference>
<dbReference type="Proteomes" id="UP000019849">
    <property type="component" value="Unassembled WGS sequence"/>
</dbReference>
<comment type="similarity">
    <text evidence="2 6">Belongs to the BI1 family.</text>
</comment>
<evidence type="ECO:0000256" key="1">
    <source>
        <dbReference type="ARBA" id="ARBA00004141"/>
    </source>
</evidence>
<evidence type="ECO:0000313" key="9">
    <source>
        <dbReference type="Proteomes" id="UP000019849"/>
    </source>
</evidence>
<name>A0A011UJ58_9HYPH</name>